<dbReference type="Gene3D" id="1.10.530.10">
    <property type="match status" value="1"/>
</dbReference>
<dbReference type="AlphaFoldDB" id="A0A975CFJ5"/>
<evidence type="ECO:0000313" key="4">
    <source>
        <dbReference type="EMBL" id="QTD43912.1"/>
    </source>
</evidence>
<keyword evidence="5" id="KW-1185">Reference proteome</keyword>
<protein>
    <submittedName>
        <fullName evidence="4">Transglycosylase SLT domain-containing protein</fullName>
    </submittedName>
</protein>
<dbReference type="PANTHER" id="PTHR37423">
    <property type="entry name" value="SOLUBLE LYTIC MUREIN TRANSGLYCOSYLASE-RELATED"/>
    <property type="match status" value="1"/>
</dbReference>
<dbReference type="EMBL" id="CP071796">
    <property type="protein sequence ID" value="QTD43912.1"/>
    <property type="molecule type" value="Genomic_DNA"/>
</dbReference>
<evidence type="ECO:0000256" key="2">
    <source>
        <dbReference type="SAM" id="MobiDB-lite"/>
    </source>
</evidence>
<proteinExistence type="inferred from homology"/>
<evidence type="ECO:0000259" key="3">
    <source>
        <dbReference type="Pfam" id="PF01464"/>
    </source>
</evidence>
<sequence length="275" mass="28890">MTASAYLAATTRGIKTFAGDVGEGFFEITHNTLALLGIVVVVAAALLGTRADLRAEGEQRLTEWLTARKVAAMGITPELGAIDRATAANPSQLPREQANVALWISKKYRVAPEPVAALVAEAYNIGRANKLDPTLILAVMAIESSFNPFAQSPVGAQGLMQVMTQIHSDKYEHFGGQYAAFDPKTNMRVGVKVLHEYISRAGSVEGGLKWYVGAANLPTDGGYADKVMAEHGRLAQVARGKSVPLNDNSPALRAAATPAPAPASTAAPVKVAALS</sequence>
<accession>A0A975CFJ5</accession>
<comment type="similarity">
    <text evidence="1">Belongs to the transglycosylase Slt family.</text>
</comment>
<dbReference type="SUPFAM" id="SSF53955">
    <property type="entry name" value="Lysozyme-like"/>
    <property type="match status" value="1"/>
</dbReference>
<evidence type="ECO:0000313" key="5">
    <source>
        <dbReference type="Proteomes" id="UP000663903"/>
    </source>
</evidence>
<reference evidence="4" key="1">
    <citation type="submission" date="2021-03" db="EMBL/GenBank/DDBJ databases">
        <title>Ottowia sp. 27C isolated from the cloaca of a Giant Asian pond turtle (Heosemys grandis).</title>
        <authorList>
            <person name="Spergser J."/>
            <person name="Busse H.-J."/>
        </authorList>
    </citation>
    <scope>NUCLEOTIDE SEQUENCE</scope>
    <source>
        <strain evidence="4">27C</strain>
    </source>
</reference>
<dbReference type="PANTHER" id="PTHR37423:SF2">
    <property type="entry name" value="MEMBRANE-BOUND LYTIC MUREIN TRANSGLYCOSYLASE C"/>
    <property type="match status" value="1"/>
</dbReference>
<evidence type="ECO:0000256" key="1">
    <source>
        <dbReference type="ARBA" id="ARBA00007734"/>
    </source>
</evidence>
<feature type="compositionally biased region" description="Low complexity" evidence="2">
    <location>
        <begin position="249"/>
        <end position="264"/>
    </location>
</feature>
<name>A0A975CFJ5_9BURK</name>
<dbReference type="Pfam" id="PF01464">
    <property type="entry name" value="SLT"/>
    <property type="match status" value="1"/>
</dbReference>
<feature type="region of interest" description="Disordered" evidence="2">
    <location>
        <begin position="245"/>
        <end position="264"/>
    </location>
</feature>
<feature type="domain" description="Transglycosylase SLT" evidence="3">
    <location>
        <begin position="127"/>
        <end position="203"/>
    </location>
</feature>
<dbReference type="KEGG" id="otd:J1M35_12240"/>
<gene>
    <name evidence="4" type="ORF">J1M35_12240</name>
</gene>
<dbReference type="InterPro" id="IPR008258">
    <property type="entry name" value="Transglycosylase_SLT_dom_1"/>
</dbReference>
<organism evidence="4 5">
    <name type="scientific">Ottowia testudinis</name>
    <dbReference type="NCBI Taxonomy" id="2816950"/>
    <lineage>
        <taxon>Bacteria</taxon>
        <taxon>Pseudomonadati</taxon>
        <taxon>Pseudomonadota</taxon>
        <taxon>Betaproteobacteria</taxon>
        <taxon>Burkholderiales</taxon>
        <taxon>Comamonadaceae</taxon>
        <taxon>Ottowia</taxon>
    </lineage>
</organism>
<dbReference type="Proteomes" id="UP000663903">
    <property type="component" value="Chromosome"/>
</dbReference>
<dbReference type="RefSeq" id="WP_208007320.1">
    <property type="nucleotide sequence ID" value="NZ_CP071796.1"/>
</dbReference>
<dbReference type="InterPro" id="IPR023346">
    <property type="entry name" value="Lysozyme-like_dom_sf"/>
</dbReference>